<sequence>MVSRKYQFTGEDLATRVNVENRKRTRSGDAFSPSDPAGRITTKEVWKLIGTLKDVIHHQTATIAATQQELQEIKHNQHILQEQKEKLHDEVKALRTQIETKPPATATKTWAAVAAESGNSSSLVNPQRPERDQDCVRISTQRAFSDTATQDTQVAGIGTTKTGYIIRFKSTESAEVARSNTEWLHKLGNNTRLVKPRFEVVVHRTPTEEFDIETGVAQAAEKIIAENDLADHSFHIEGLAWIKAKDKTLGKSASLGIWFGSPEGVEYMLRKGFLVSGQLITSVERREIKKKRCFRCQRFGHLAWSCKETPRCGHCAGQHERERCLPGVRARCLDCSGEHPTGDRECPTPSTSNLTRY</sequence>
<dbReference type="Proteomes" id="UP000053732">
    <property type="component" value="Unassembled WGS sequence"/>
</dbReference>
<dbReference type="STRING" id="1429867.A0A0G4PWG1"/>
<dbReference type="PROSITE" id="PS50158">
    <property type="entry name" value="ZF_CCHC"/>
    <property type="match status" value="1"/>
</dbReference>
<evidence type="ECO:0000259" key="3">
    <source>
        <dbReference type="PROSITE" id="PS50158"/>
    </source>
</evidence>
<keyword evidence="1" id="KW-0479">Metal-binding</keyword>
<dbReference type="InterPro" id="IPR001878">
    <property type="entry name" value="Znf_CCHC"/>
</dbReference>
<gene>
    <name evidence="4" type="ORF">PCAMFM013_S053g000022</name>
</gene>
<keyword evidence="5" id="KW-1185">Reference proteome</keyword>
<dbReference type="EMBL" id="HG793186">
    <property type="protein sequence ID" value="CRL30514.1"/>
    <property type="molecule type" value="Genomic_DNA"/>
</dbReference>
<organism evidence="4 5">
    <name type="scientific">Penicillium camemberti (strain FM 013)</name>
    <dbReference type="NCBI Taxonomy" id="1429867"/>
    <lineage>
        <taxon>Eukaryota</taxon>
        <taxon>Fungi</taxon>
        <taxon>Dikarya</taxon>
        <taxon>Ascomycota</taxon>
        <taxon>Pezizomycotina</taxon>
        <taxon>Eurotiomycetes</taxon>
        <taxon>Eurotiomycetidae</taxon>
        <taxon>Eurotiales</taxon>
        <taxon>Aspergillaceae</taxon>
        <taxon>Penicillium</taxon>
    </lineage>
</organism>
<keyword evidence="1" id="KW-0863">Zinc-finger</keyword>
<evidence type="ECO:0000256" key="1">
    <source>
        <dbReference type="PROSITE-ProRule" id="PRU00047"/>
    </source>
</evidence>
<protein>
    <submittedName>
        <fullName evidence="4">Zinc finger, CCHC-type</fullName>
    </submittedName>
</protein>
<evidence type="ECO:0000313" key="5">
    <source>
        <dbReference type="Proteomes" id="UP000053732"/>
    </source>
</evidence>
<proteinExistence type="predicted"/>
<keyword evidence="1" id="KW-0862">Zinc</keyword>
<dbReference type="GO" id="GO:0008270">
    <property type="term" value="F:zinc ion binding"/>
    <property type="evidence" value="ECO:0007669"/>
    <property type="project" value="UniProtKB-KW"/>
</dbReference>
<reference evidence="4 5" key="1">
    <citation type="journal article" date="2014" name="Nat. Commun.">
        <title>Multiple recent horizontal transfers of a large genomic region in cheese making fungi.</title>
        <authorList>
            <person name="Cheeseman K."/>
            <person name="Ropars J."/>
            <person name="Renault P."/>
            <person name="Dupont J."/>
            <person name="Gouzy J."/>
            <person name="Branca A."/>
            <person name="Abraham A.L."/>
            <person name="Ceppi M."/>
            <person name="Conseiller E."/>
            <person name="Debuchy R."/>
            <person name="Malagnac F."/>
            <person name="Goarin A."/>
            <person name="Silar P."/>
            <person name="Lacoste S."/>
            <person name="Sallet E."/>
            <person name="Bensimon A."/>
            <person name="Giraud T."/>
            <person name="Brygoo Y."/>
        </authorList>
    </citation>
    <scope>NUCLEOTIDE SEQUENCE [LARGE SCALE GENOMIC DNA]</scope>
    <source>
        <strain evidence="5">FM 013</strain>
    </source>
</reference>
<keyword evidence="2" id="KW-0175">Coiled coil</keyword>
<feature type="domain" description="CCHC-type" evidence="3">
    <location>
        <begin position="292"/>
        <end position="308"/>
    </location>
</feature>
<evidence type="ECO:0000313" key="4">
    <source>
        <dbReference type="EMBL" id="CRL30514.1"/>
    </source>
</evidence>
<dbReference type="GO" id="GO:0003676">
    <property type="term" value="F:nucleic acid binding"/>
    <property type="evidence" value="ECO:0007669"/>
    <property type="project" value="InterPro"/>
</dbReference>
<feature type="coiled-coil region" evidence="2">
    <location>
        <begin position="63"/>
        <end position="97"/>
    </location>
</feature>
<accession>A0A0G4PWG1</accession>
<evidence type="ECO:0000256" key="2">
    <source>
        <dbReference type="SAM" id="Coils"/>
    </source>
</evidence>
<dbReference type="AlphaFoldDB" id="A0A0G4PWG1"/>
<name>A0A0G4PWG1_PENC3</name>